<dbReference type="NCBIfam" id="TIGR02220">
    <property type="entry name" value="phg_TIGR02220"/>
    <property type="match status" value="1"/>
</dbReference>
<evidence type="ECO:0000313" key="2">
    <source>
        <dbReference type="EMBL" id="CUP79661.1"/>
    </source>
</evidence>
<dbReference type="Pfam" id="PF09524">
    <property type="entry name" value="Phg_2220_C"/>
    <property type="match status" value="1"/>
</dbReference>
<dbReference type="InterPro" id="IPR011741">
    <property type="entry name" value="Phg_2220_C"/>
</dbReference>
<evidence type="ECO:0000259" key="1">
    <source>
        <dbReference type="Pfam" id="PF09524"/>
    </source>
</evidence>
<dbReference type="EMBL" id="CZBO01000001">
    <property type="protein sequence ID" value="CUP79661.1"/>
    <property type="molecule type" value="Genomic_DNA"/>
</dbReference>
<gene>
    <name evidence="2" type="ORF">ERS852568_00836</name>
</gene>
<dbReference type="RefSeq" id="WP_055206839.1">
    <property type="nucleotide sequence ID" value="NZ_CZBO01000001.1"/>
</dbReference>
<feature type="domain" description="Phage conserved hypothetical protein C-terminal" evidence="1">
    <location>
        <begin position="154"/>
        <end position="226"/>
    </location>
</feature>
<evidence type="ECO:0000313" key="3">
    <source>
        <dbReference type="Proteomes" id="UP000095563"/>
    </source>
</evidence>
<sequence length="251" mass="29342">MKHNVIGFSQQKAMEFGLDVKDLIILKHIMDFINSGKMVEREIDGEIYYWLKQDRLLEELPILNIGGSTVLRRRLKKLVKLNILKYYLMKKGGTYTLYGKGSELNNLLYKKVGDVKVGNNTTKRSVKDDLKVRPKDNINKNIIANNIKSAAIEIIDFLNILSNSKYKWNSVETLNLIRDRIEEGYSMEDFKEVILKKYNEWSGTIYAKYIRPSTLFKESKFDEYLNQKRVDNNKEDKTENNNAAFCDFVID</sequence>
<dbReference type="AlphaFoldDB" id="A0A174R673"/>
<accession>A0A174R673</accession>
<proteinExistence type="predicted"/>
<name>A0A174R673_9CLOT</name>
<reference evidence="2 3" key="1">
    <citation type="submission" date="2015-09" db="EMBL/GenBank/DDBJ databases">
        <authorList>
            <consortium name="Pathogen Informatics"/>
        </authorList>
    </citation>
    <scope>NUCLEOTIDE SEQUENCE [LARGE SCALE GENOMIC DNA]</scope>
    <source>
        <strain evidence="2 3">2789STDY5834956</strain>
    </source>
</reference>
<dbReference type="Proteomes" id="UP000095563">
    <property type="component" value="Unassembled WGS sequence"/>
</dbReference>
<protein>
    <submittedName>
        <fullName evidence="2">Phage-related regulatory protein</fullName>
    </submittedName>
</protein>
<organism evidence="2 3">
    <name type="scientific">Clostridium baratii</name>
    <dbReference type="NCBI Taxonomy" id="1561"/>
    <lineage>
        <taxon>Bacteria</taxon>
        <taxon>Bacillati</taxon>
        <taxon>Bacillota</taxon>
        <taxon>Clostridia</taxon>
        <taxon>Eubacteriales</taxon>
        <taxon>Clostridiaceae</taxon>
        <taxon>Clostridium</taxon>
    </lineage>
</organism>